<feature type="signal peptide" evidence="2">
    <location>
        <begin position="1"/>
        <end position="21"/>
    </location>
</feature>
<evidence type="ECO:0000313" key="4">
    <source>
        <dbReference type="Proteomes" id="UP000323011"/>
    </source>
</evidence>
<dbReference type="Gene3D" id="3.40.50.720">
    <property type="entry name" value="NAD(P)-binding Rossmann-like Domain"/>
    <property type="match status" value="1"/>
</dbReference>
<dbReference type="SUPFAM" id="SSF51735">
    <property type="entry name" value="NAD(P)-binding Rossmann-fold domains"/>
    <property type="match status" value="1"/>
</dbReference>
<keyword evidence="2" id="KW-0732">Signal</keyword>
<organism evidence="3 4">
    <name type="scientific">Cafeteria roenbergensis</name>
    <name type="common">Marine flagellate</name>
    <dbReference type="NCBI Taxonomy" id="33653"/>
    <lineage>
        <taxon>Eukaryota</taxon>
        <taxon>Sar</taxon>
        <taxon>Stramenopiles</taxon>
        <taxon>Bigyra</taxon>
        <taxon>Opalozoa</taxon>
        <taxon>Bicosoecida</taxon>
        <taxon>Cafeteriaceae</taxon>
        <taxon>Cafeteria</taxon>
    </lineage>
</organism>
<feature type="region of interest" description="Disordered" evidence="1">
    <location>
        <begin position="31"/>
        <end position="56"/>
    </location>
</feature>
<dbReference type="Proteomes" id="UP000323011">
    <property type="component" value="Unassembled WGS sequence"/>
</dbReference>
<comment type="caution">
    <text evidence="3">The sequence shown here is derived from an EMBL/GenBank/DDBJ whole genome shotgun (WGS) entry which is preliminary data.</text>
</comment>
<dbReference type="EMBL" id="VLTN01000008">
    <property type="protein sequence ID" value="KAA0155240.1"/>
    <property type="molecule type" value="Genomic_DNA"/>
</dbReference>
<evidence type="ECO:0000313" key="3">
    <source>
        <dbReference type="EMBL" id="KAA0155240.1"/>
    </source>
</evidence>
<dbReference type="AlphaFoldDB" id="A0A5A8CST2"/>
<dbReference type="InterPro" id="IPR051468">
    <property type="entry name" value="Fungal_SecMetab_SDRs"/>
</dbReference>
<proteinExistence type="predicted"/>
<reference evidence="3 4" key="1">
    <citation type="submission" date="2019-07" db="EMBL/GenBank/DDBJ databases">
        <title>Genomes of Cafeteria roenbergensis.</title>
        <authorList>
            <person name="Fischer M.G."/>
            <person name="Hackl T."/>
            <person name="Roman M."/>
        </authorList>
    </citation>
    <scope>NUCLEOTIDE SEQUENCE [LARGE SCALE GENOMIC DNA]</scope>
    <source>
        <strain evidence="3 4">BVI</strain>
    </source>
</reference>
<gene>
    <name evidence="3" type="ORF">FNF29_01991</name>
</gene>
<dbReference type="GO" id="GO:0016491">
    <property type="term" value="F:oxidoreductase activity"/>
    <property type="evidence" value="ECO:0007669"/>
    <property type="project" value="TreeGrafter"/>
</dbReference>
<feature type="chain" id="PRO_5023061117" evidence="2">
    <location>
        <begin position="22"/>
        <end position="206"/>
    </location>
</feature>
<evidence type="ECO:0000256" key="2">
    <source>
        <dbReference type="SAM" id="SignalP"/>
    </source>
</evidence>
<dbReference type="GO" id="GO:0005737">
    <property type="term" value="C:cytoplasm"/>
    <property type="evidence" value="ECO:0007669"/>
    <property type="project" value="TreeGrafter"/>
</dbReference>
<evidence type="ECO:0000256" key="1">
    <source>
        <dbReference type="SAM" id="MobiDB-lite"/>
    </source>
</evidence>
<dbReference type="InterPro" id="IPR036291">
    <property type="entry name" value="NAD(P)-bd_dom_sf"/>
</dbReference>
<dbReference type="PANTHER" id="PTHR43544:SF2">
    <property type="entry name" value="OXIDOREDUCTASE"/>
    <property type="match status" value="1"/>
</dbReference>
<protein>
    <submittedName>
        <fullName evidence="3">Uncharacterized protein</fullName>
    </submittedName>
</protein>
<accession>A0A5A8CST2</accession>
<name>A0A5A8CST2_CAFRO</name>
<dbReference type="PANTHER" id="PTHR43544">
    <property type="entry name" value="SHORT-CHAIN DEHYDROGENASE/REDUCTASE"/>
    <property type="match status" value="1"/>
</dbReference>
<keyword evidence="4" id="KW-1185">Reference proteome</keyword>
<sequence>MASSTVTALLGWSYLVGRTQGTNVPPVGAGFGAELDPPTDVERQGSAASDVRASGGARDALGSLEEADSAEATSATAWTLRPDRSIVQVSGREGFFSATFKDSVHPHTNAAKAALHMLVKTAAPEFAAARIFMNVVDTGWISTMHPTHKAATVEQGAGFVTPLDSVDGAARILDPWFSSIAAGTASGVLDAPPWGMVIKDFRFHGW</sequence>